<reference evidence="1" key="1">
    <citation type="submission" date="2014-09" db="EMBL/GenBank/DDBJ databases">
        <authorList>
            <person name="Magalhaes I.L.F."/>
            <person name="Oliveira U."/>
            <person name="Santos F.R."/>
            <person name="Vidigal T.H.D.A."/>
            <person name="Brescovit A.D."/>
            <person name="Santos A.J."/>
        </authorList>
    </citation>
    <scope>NUCLEOTIDE SEQUENCE</scope>
    <source>
        <tissue evidence="1">Shoot tissue taken approximately 20 cm above the soil surface</tissue>
    </source>
</reference>
<dbReference type="EMBL" id="GBRH01223766">
    <property type="protein sequence ID" value="JAD74129.1"/>
    <property type="molecule type" value="Transcribed_RNA"/>
</dbReference>
<reference evidence="1" key="2">
    <citation type="journal article" date="2015" name="Data Brief">
        <title>Shoot transcriptome of the giant reed, Arundo donax.</title>
        <authorList>
            <person name="Barrero R.A."/>
            <person name="Guerrero F.D."/>
            <person name="Moolhuijzen P."/>
            <person name="Goolsby J.A."/>
            <person name="Tidwell J."/>
            <person name="Bellgard S.E."/>
            <person name="Bellgard M.I."/>
        </authorList>
    </citation>
    <scope>NUCLEOTIDE SEQUENCE</scope>
    <source>
        <tissue evidence="1">Shoot tissue taken approximately 20 cm above the soil surface</tissue>
    </source>
</reference>
<dbReference type="AlphaFoldDB" id="A0A0A9CCX4"/>
<protein>
    <submittedName>
        <fullName evidence="1">Uncharacterized protein</fullName>
    </submittedName>
</protein>
<organism evidence="1">
    <name type="scientific">Arundo donax</name>
    <name type="common">Giant reed</name>
    <name type="synonym">Donax arundinaceus</name>
    <dbReference type="NCBI Taxonomy" id="35708"/>
    <lineage>
        <taxon>Eukaryota</taxon>
        <taxon>Viridiplantae</taxon>
        <taxon>Streptophyta</taxon>
        <taxon>Embryophyta</taxon>
        <taxon>Tracheophyta</taxon>
        <taxon>Spermatophyta</taxon>
        <taxon>Magnoliopsida</taxon>
        <taxon>Liliopsida</taxon>
        <taxon>Poales</taxon>
        <taxon>Poaceae</taxon>
        <taxon>PACMAD clade</taxon>
        <taxon>Arundinoideae</taxon>
        <taxon>Arundineae</taxon>
        <taxon>Arundo</taxon>
    </lineage>
</organism>
<name>A0A0A9CCX4_ARUDO</name>
<accession>A0A0A9CCX4</accession>
<sequence length="22" mass="2449">MRNFQGPISMYTCGTCLLTPKS</sequence>
<evidence type="ECO:0000313" key="1">
    <source>
        <dbReference type="EMBL" id="JAD74129.1"/>
    </source>
</evidence>
<proteinExistence type="predicted"/>